<dbReference type="EMBL" id="JACGCI010000072">
    <property type="protein sequence ID" value="KAF6748306.1"/>
    <property type="molecule type" value="Genomic_DNA"/>
</dbReference>
<protein>
    <submittedName>
        <fullName evidence="1">Uncharacterized protein</fullName>
    </submittedName>
</protein>
<name>A0A8H6HM99_9AGAR</name>
<dbReference type="AlphaFoldDB" id="A0A8H6HM99"/>
<reference evidence="1 2" key="1">
    <citation type="submission" date="2020-07" db="EMBL/GenBank/DDBJ databases">
        <title>Comparative genomics of pyrophilous fungi reveals a link between fire events and developmental genes.</title>
        <authorList>
            <consortium name="DOE Joint Genome Institute"/>
            <person name="Steindorff A.S."/>
            <person name="Carver A."/>
            <person name="Calhoun S."/>
            <person name="Stillman K."/>
            <person name="Liu H."/>
            <person name="Lipzen A."/>
            <person name="Pangilinan J."/>
            <person name="Labutti K."/>
            <person name="Bruns T.D."/>
            <person name="Grigoriev I.V."/>
        </authorList>
    </citation>
    <scope>NUCLEOTIDE SEQUENCE [LARGE SCALE GENOMIC DNA]</scope>
    <source>
        <strain evidence="1 2">CBS 144469</strain>
    </source>
</reference>
<sequence length="181" mass="20762">MDTQASNTKVDFRSDTTNIIVNMPHSIVYQYVRMYIQQHAGPPPPSDHQDHQFIDIRLDLGEFALANMGRYSGKCVNPEHRDRSQYPRCHRVRMITPPLSPESFDSLRQRVVTYTRITNKFWGFAQNPMTAVPHQVTDVDLESSTVETLITKNINGDEGARKAREKAEAKGYTWLGLIEIE</sequence>
<organism evidence="1 2">
    <name type="scientific">Ephemerocybe angulata</name>
    <dbReference type="NCBI Taxonomy" id="980116"/>
    <lineage>
        <taxon>Eukaryota</taxon>
        <taxon>Fungi</taxon>
        <taxon>Dikarya</taxon>
        <taxon>Basidiomycota</taxon>
        <taxon>Agaricomycotina</taxon>
        <taxon>Agaricomycetes</taxon>
        <taxon>Agaricomycetidae</taxon>
        <taxon>Agaricales</taxon>
        <taxon>Agaricineae</taxon>
        <taxon>Psathyrellaceae</taxon>
        <taxon>Ephemerocybe</taxon>
    </lineage>
</organism>
<evidence type="ECO:0000313" key="1">
    <source>
        <dbReference type="EMBL" id="KAF6748306.1"/>
    </source>
</evidence>
<dbReference type="OrthoDB" id="3050857at2759"/>
<accession>A0A8H6HM99</accession>
<comment type="caution">
    <text evidence="1">The sequence shown here is derived from an EMBL/GenBank/DDBJ whole genome shotgun (WGS) entry which is preliminary data.</text>
</comment>
<dbReference type="Proteomes" id="UP000521943">
    <property type="component" value="Unassembled WGS sequence"/>
</dbReference>
<keyword evidence="2" id="KW-1185">Reference proteome</keyword>
<gene>
    <name evidence="1" type="ORF">DFP72DRAFT_1074378</name>
</gene>
<evidence type="ECO:0000313" key="2">
    <source>
        <dbReference type="Proteomes" id="UP000521943"/>
    </source>
</evidence>
<proteinExistence type="predicted"/>